<dbReference type="EMBL" id="UINC01011130">
    <property type="protein sequence ID" value="SVA49251.1"/>
    <property type="molecule type" value="Genomic_DNA"/>
</dbReference>
<reference evidence="1" key="1">
    <citation type="submission" date="2018-05" db="EMBL/GenBank/DDBJ databases">
        <authorList>
            <person name="Lanie J.A."/>
            <person name="Ng W.-L."/>
            <person name="Kazmierczak K.M."/>
            <person name="Andrzejewski T.M."/>
            <person name="Davidsen T.M."/>
            <person name="Wayne K.J."/>
            <person name="Tettelin H."/>
            <person name="Glass J.I."/>
            <person name="Rusch D."/>
            <person name="Podicherti R."/>
            <person name="Tsui H.-C.T."/>
            <person name="Winkler M.E."/>
        </authorList>
    </citation>
    <scope>NUCLEOTIDE SEQUENCE</scope>
</reference>
<organism evidence="1">
    <name type="scientific">marine metagenome</name>
    <dbReference type="NCBI Taxonomy" id="408172"/>
    <lineage>
        <taxon>unclassified sequences</taxon>
        <taxon>metagenomes</taxon>
        <taxon>ecological metagenomes</taxon>
    </lineage>
</organism>
<sequence length="74" mass="7326">VAGVNAIISTGMRTIWPTLKISGFSASSSFSASIASRVVLNSSASNCKISPGRIVCSIIEPGVNSSGIGVSVGA</sequence>
<gene>
    <name evidence="1" type="ORF">METZ01_LOCUS102105</name>
</gene>
<name>A0A381WAC3_9ZZZZ</name>
<proteinExistence type="predicted"/>
<dbReference type="AlphaFoldDB" id="A0A381WAC3"/>
<evidence type="ECO:0000313" key="1">
    <source>
        <dbReference type="EMBL" id="SVA49251.1"/>
    </source>
</evidence>
<protein>
    <submittedName>
        <fullName evidence="1">Uncharacterized protein</fullName>
    </submittedName>
</protein>
<accession>A0A381WAC3</accession>
<feature type="non-terminal residue" evidence="1">
    <location>
        <position position="1"/>
    </location>
</feature>